<feature type="transmembrane region" description="Helical" evidence="1">
    <location>
        <begin position="37"/>
        <end position="55"/>
    </location>
</feature>
<dbReference type="EMBL" id="CP036264">
    <property type="protein sequence ID" value="QEF99158.1"/>
    <property type="molecule type" value="Genomic_DNA"/>
</dbReference>
<accession>A0A5B9MDK0</accession>
<keyword evidence="1" id="KW-1133">Transmembrane helix</keyword>
<proteinExistence type="predicted"/>
<reference evidence="3 4" key="1">
    <citation type="submission" date="2019-02" db="EMBL/GenBank/DDBJ databases">
        <title>Planctomycetal bacteria perform biofilm scaping via a novel small molecule.</title>
        <authorList>
            <person name="Jeske O."/>
            <person name="Boedeker C."/>
            <person name="Wiegand S."/>
            <person name="Breitling P."/>
            <person name="Kallscheuer N."/>
            <person name="Jogler M."/>
            <person name="Rohde M."/>
            <person name="Petersen J."/>
            <person name="Medema M.H."/>
            <person name="Surup F."/>
            <person name="Jogler C."/>
        </authorList>
    </citation>
    <scope>NUCLEOTIDE SEQUENCE [LARGE SCALE GENOMIC DNA]</scope>
    <source>
        <strain evidence="3 4">Mal15</strain>
    </source>
</reference>
<evidence type="ECO:0000259" key="2">
    <source>
        <dbReference type="Pfam" id="PF01882"/>
    </source>
</evidence>
<dbReference type="RefSeq" id="WP_233903473.1">
    <property type="nucleotide sequence ID" value="NZ_CP036264.1"/>
</dbReference>
<dbReference type="PANTHER" id="PTHR34351">
    <property type="entry name" value="SLR1927 PROTEIN-RELATED"/>
    <property type="match status" value="1"/>
</dbReference>
<keyword evidence="1" id="KW-0812">Transmembrane</keyword>
<dbReference type="Pfam" id="PF01882">
    <property type="entry name" value="DUF58"/>
    <property type="match status" value="1"/>
</dbReference>
<name>A0A5B9MDK0_9BACT</name>
<dbReference type="AlphaFoldDB" id="A0A5B9MDK0"/>
<feature type="domain" description="DUF58" evidence="2">
    <location>
        <begin position="229"/>
        <end position="339"/>
    </location>
</feature>
<evidence type="ECO:0000313" key="4">
    <source>
        <dbReference type="Proteomes" id="UP000321353"/>
    </source>
</evidence>
<sequence length="406" mass="44899">MAIVHGAPEDKRWAVRLLTTDFCPWANRFVYWLKEPVGWFVLATVASVIVGMYFAPIGWTMAVTLATVIAIGMLWPAIAVRVVTCSLTAAQRQVHEDESCELRLAVRNRLPLPVWGLAIEGFLDRSNHSADHTDVPTVALAFVRSLATSTYRFSIRPQLRGRYPDGDAVLTCSFPFGIWTAKRKLNDLSPITVWPKVFPITGQTAMTGRRVAETGEGNRVGRTGDFIGVREYRQGDCLRQVNWIATARSGELVVTERSGPQCPSVHVILDVNHRSANPAELSDRIRVAASVMANLHQSTVPLQVHVGNRRIPVRRGWEGFVQMMDALADVPVDGGVDSRTAIPVHGHASITISSDNRGDVTVCICDPSQNRRLSDGHTHRLIRRDRGLATQCLAFWTEVRDATLVA</sequence>
<evidence type="ECO:0000313" key="3">
    <source>
        <dbReference type="EMBL" id="QEF99158.1"/>
    </source>
</evidence>
<dbReference type="InterPro" id="IPR002881">
    <property type="entry name" value="DUF58"/>
</dbReference>
<gene>
    <name evidence="3" type="ORF">Mal15_32180</name>
</gene>
<feature type="transmembrane region" description="Helical" evidence="1">
    <location>
        <begin position="62"/>
        <end position="83"/>
    </location>
</feature>
<keyword evidence="4" id="KW-1185">Reference proteome</keyword>
<dbReference type="PANTHER" id="PTHR34351:SF1">
    <property type="entry name" value="SLR1927 PROTEIN"/>
    <property type="match status" value="1"/>
</dbReference>
<dbReference type="Proteomes" id="UP000321353">
    <property type="component" value="Chromosome"/>
</dbReference>
<dbReference type="KEGG" id="smam:Mal15_32180"/>
<organism evidence="3 4">
    <name type="scientific">Stieleria maiorica</name>
    <dbReference type="NCBI Taxonomy" id="2795974"/>
    <lineage>
        <taxon>Bacteria</taxon>
        <taxon>Pseudomonadati</taxon>
        <taxon>Planctomycetota</taxon>
        <taxon>Planctomycetia</taxon>
        <taxon>Pirellulales</taxon>
        <taxon>Pirellulaceae</taxon>
        <taxon>Stieleria</taxon>
    </lineage>
</organism>
<keyword evidence="1" id="KW-0472">Membrane</keyword>
<evidence type="ECO:0000256" key="1">
    <source>
        <dbReference type="SAM" id="Phobius"/>
    </source>
</evidence>
<protein>
    <recommendedName>
        <fullName evidence="2">DUF58 domain-containing protein</fullName>
    </recommendedName>
</protein>